<accession>X1PM84</accession>
<organism evidence="8">
    <name type="scientific">marine sediment metagenome</name>
    <dbReference type="NCBI Taxonomy" id="412755"/>
    <lineage>
        <taxon>unclassified sequences</taxon>
        <taxon>metagenomes</taxon>
        <taxon>ecological metagenomes</taxon>
    </lineage>
</organism>
<gene>
    <name evidence="8" type="ORF">S06H3_53563</name>
</gene>
<comment type="caution">
    <text evidence="8">The sequence shown here is derived from an EMBL/GenBank/DDBJ whole genome shotgun (WGS) entry which is preliminary data.</text>
</comment>
<keyword evidence="5" id="KW-0408">Iron</keyword>
<dbReference type="AlphaFoldDB" id="X1PM84"/>
<evidence type="ECO:0000256" key="6">
    <source>
        <dbReference type="ARBA" id="ARBA00023014"/>
    </source>
</evidence>
<dbReference type="PROSITE" id="PS51918">
    <property type="entry name" value="RADICAL_SAM"/>
    <property type="match status" value="1"/>
</dbReference>
<protein>
    <recommendedName>
        <fullName evidence="7">Radical SAM core domain-containing protein</fullName>
    </recommendedName>
</protein>
<dbReference type="PANTHER" id="PTHR30352">
    <property type="entry name" value="PYRUVATE FORMATE-LYASE-ACTIVATING ENZYME"/>
    <property type="match status" value="1"/>
</dbReference>
<dbReference type="EMBL" id="BARV01034161">
    <property type="protein sequence ID" value="GAI57387.1"/>
    <property type="molecule type" value="Genomic_DNA"/>
</dbReference>
<dbReference type="GO" id="GO:0051539">
    <property type="term" value="F:4 iron, 4 sulfur cluster binding"/>
    <property type="evidence" value="ECO:0007669"/>
    <property type="project" value="UniProtKB-KW"/>
</dbReference>
<evidence type="ECO:0000256" key="1">
    <source>
        <dbReference type="ARBA" id="ARBA00001966"/>
    </source>
</evidence>
<dbReference type="Gene3D" id="3.80.30.10">
    <property type="entry name" value="pyruvate-formate lyase- activating enzyme"/>
    <property type="match status" value="1"/>
</dbReference>
<dbReference type="Pfam" id="PF04055">
    <property type="entry name" value="Radical_SAM"/>
    <property type="match status" value="1"/>
</dbReference>
<dbReference type="GO" id="GO:0046872">
    <property type="term" value="F:metal ion binding"/>
    <property type="evidence" value="ECO:0007669"/>
    <property type="project" value="UniProtKB-KW"/>
</dbReference>
<dbReference type="GO" id="GO:0003824">
    <property type="term" value="F:catalytic activity"/>
    <property type="evidence" value="ECO:0007669"/>
    <property type="project" value="InterPro"/>
</dbReference>
<dbReference type="NCBIfam" id="TIGR02494">
    <property type="entry name" value="PFLE_PFLC"/>
    <property type="match status" value="1"/>
</dbReference>
<evidence type="ECO:0000256" key="5">
    <source>
        <dbReference type="ARBA" id="ARBA00023004"/>
    </source>
</evidence>
<keyword evidence="6" id="KW-0411">Iron-sulfur</keyword>
<sequence>VEVCPAGARSIIGNEVTVGQALEEIEKDTVFYWNSGGGVTLSGGEPVMQPKFCLEVLKACKERGIHTAMETCGYVKWDVLDKMLKCLDLVYIDVKHMSPTEHKRLTGRGNKLILENIENMATRYADIPLIIRIPVIPGYNDSVENIMSTAKFVRSLEGVERIELLPYHRFGVSKYRVLLKDYPMLNLEVPDEDHLRDLTELIRSYDIQVQIGG</sequence>
<dbReference type="PANTHER" id="PTHR30352:SF4">
    <property type="entry name" value="PYRUVATE FORMATE-LYASE 2-ACTIVATING ENZYME"/>
    <property type="match status" value="1"/>
</dbReference>
<evidence type="ECO:0000259" key="7">
    <source>
        <dbReference type="PROSITE" id="PS51918"/>
    </source>
</evidence>
<feature type="domain" description="Radical SAM core" evidence="7">
    <location>
        <begin position="1"/>
        <end position="213"/>
    </location>
</feature>
<evidence type="ECO:0000313" key="8">
    <source>
        <dbReference type="EMBL" id="GAI57387.1"/>
    </source>
</evidence>
<keyword evidence="4" id="KW-0479">Metal-binding</keyword>
<evidence type="ECO:0000256" key="2">
    <source>
        <dbReference type="ARBA" id="ARBA00022485"/>
    </source>
</evidence>
<proteinExistence type="predicted"/>
<reference evidence="8" key="1">
    <citation type="journal article" date="2014" name="Front. Microbiol.">
        <title>High frequency of phylogenetically diverse reductive dehalogenase-homologous genes in deep subseafloor sedimentary metagenomes.</title>
        <authorList>
            <person name="Kawai M."/>
            <person name="Futagami T."/>
            <person name="Toyoda A."/>
            <person name="Takaki Y."/>
            <person name="Nishi S."/>
            <person name="Hori S."/>
            <person name="Arai W."/>
            <person name="Tsubouchi T."/>
            <person name="Morono Y."/>
            <person name="Uchiyama I."/>
            <person name="Ito T."/>
            <person name="Fujiyama A."/>
            <person name="Inagaki F."/>
            <person name="Takami H."/>
        </authorList>
    </citation>
    <scope>NUCLEOTIDE SEQUENCE</scope>
    <source>
        <strain evidence="8">Expedition CK06-06</strain>
    </source>
</reference>
<keyword evidence="3" id="KW-0949">S-adenosyl-L-methionine</keyword>
<comment type="cofactor">
    <cofactor evidence="1">
        <name>[4Fe-4S] cluster</name>
        <dbReference type="ChEBI" id="CHEBI:49883"/>
    </cofactor>
</comment>
<feature type="non-terminal residue" evidence="8">
    <location>
        <position position="1"/>
    </location>
</feature>
<dbReference type="InterPro" id="IPR058240">
    <property type="entry name" value="rSAM_sf"/>
</dbReference>
<evidence type="ECO:0000256" key="4">
    <source>
        <dbReference type="ARBA" id="ARBA00022723"/>
    </source>
</evidence>
<keyword evidence="2" id="KW-0004">4Fe-4S</keyword>
<dbReference type="SUPFAM" id="SSF102114">
    <property type="entry name" value="Radical SAM enzymes"/>
    <property type="match status" value="1"/>
</dbReference>
<dbReference type="InterPro" id="IPR034457">
    <property type="entry name" value="Organic_radical-activating"/>
</dbReference>
<dbReference type="InterPro" id="IPR007197">
    <property type="entry name" value="rSAM"/>
</dbReference>
<evidence type="ECO:0000256" key="3">
    <source>
        <dbReference type="ARBA" id="ARBA00022691"/>
    </source>
</evidence>
<name>X1PM84_9ZZZZ</name>